<reference evidence="1 2" key="1">
    <citation type="submission" date="2021-06" db="EMBL/GenBank/DDBJ databases">
        <title>Caerostris extrusa draft genome.</title>
        <authorList>
            <person name="Kono N."/>
            <person name="Arakawa K."/>
        </authorList>
    </citation>
    <scope>NUCLEOTIDE SEQUENCE [LARGE SCALE GENOMIC DNA]</scope>
</reference>
<name>A0AAV4T8Z6_CAEEX</name>
<protein>
    <submittedName>
        <fullName evidence="1">Uncharacterized protein</fullName>
    </submittedName>
</protein>
<organism evidence="1 2">
    <name type="scientific">Caerostris extrusa</name>
    <name type="common">Bark spider</name>
    <name type="synonym">Caerostris bankana</name>
    <dbReference type="NCBI Taxonomy" id="172846"/>
    <lineage>
        <taxon>Eukaryota</taxon>
        <taxon>Metazoa</taxon>
        <taxon>Ecdysozoa</taxon>
        <taxon>Arthropoda</taxon>
        <taxon>Chelicerata</taxon>
        <taxon>Arachnida</taxon>
        <taxon>Araneae</taxon>
        <taxon>Araneomorphae</taxon>
        <taxon>Entelegynae</taxon>
        <taxon>Araneoidea</taxon>
        <taxon>Araneidae</taxon>
        <taxon>Caerostris</taxon>
    </lineage>
</organism>
<sequence>VNGHALLPYLEFVIEIYSVDNEPTSKKNAPRQVLATNSWRKFKETDQSND</sequence>
<feature type="non-terminal residue" evidence="1">
    <location>
        <position position="1"/>
    </location>
</feature>
<evidence type="ECO:0000313" key="1">
    <source>
        <dbReference type="EMBL" id="GIY41761.1"/>
    </source>
</evidence>
<keyword evidence="2" id="KW-1185">Reference proteome</keyword>
<comment type="caution">
    <text evidence="1">The sequence shown here is derived from an EMBL/GenBank/DDBJ whole genome shotgun (WGS) entry which is preliminary data.</text>
</comment>
<accession>A0AAV4T8Z6</accession>
<gene>
    <name evidence="1" type="ORF">CEXT_631631</name>
</gene>
<dbReference type="Proteomes" id="UP001054945">
    <property type="component" value="Unassembled WGS sequence"/>
</dbReference>
<proteinExistence type="predicted"/>
<dbReference type="EMBL" id="BPLR01010754">
    <property type="protein sequence ID" value="GIY41761.1"/>
    <property type="molecule type" value="Genomic_DNA"/>
</dbReference>
<dbReference type="AlphaFoldDB" id="A0AAV4T8Z6"/>
<evidence type="ECO:0000313" key="2">
    <source>
        <dbReference type="Proteomes" id="UP001054945"/>
    </source>
</evidence>